<name>A0A9W6UP12_9ACTN</name>
<gene>
    <name evidence="3" type="ORF">Kpho01_27130</name>
</gene>
<feature type="compositionally biased region" description="Pro residues" evidence="1">
    <location>
        <begin position="475"/>
        <end position="489"/>
    </location>
</feature>
<dbReference type="PANTHER" id="PTHR10579">
    <property type="entry name" value="CALCIUM-ACTIVATED CHLORIDE CHANNEL REGULATOR"/>
    <property type="match status" value="1"/>
</dbReference>
<dbReference type="Gene3D" id="3.40.50.410">
    <property type="entry name" value="von Willebrand factor, type A domain"/>
    <property type="match status" value="1"/>
</dbReference>
<dbReference type="Pfam" id="PF13768">
    <property type="entry name" value="VWA_3"/>
    <property type="match status" value="1"/>
</dbReference>
<feature type="compositionally biased region" description="Polar residues" evidence="1">
    <location>
        <begin position="1"/>
        <end position="15"/>
    </location>
</feature>
<dbReference type="InterPro" id="IPR036465">
    <property type="entry name" value="vWFA_dom_sf"/>
</dbReference>
<dbReference type="Gene3D" id="1.20.120.1690">
    <property type="match status" value="1"/>
</dbReference>
<dbReference type="AlphaFoldDB" id="A0A9W6UP12"/>
<protein>
    <submittedName>
        <fullName evidence="3">VWA domain-containing protein</fullName>
    </submittedName>
</protein>
<dbReference type="PROSITE" id="PS50234">
    <property type="entry name" value="VWFA"/>
    <property type="match status" value="1"/>
</dbReference>
<dbReference type="SMART" id="SM00327">
    <property type="entry name" value="VWA"/>
    <property type="match status" value="1"/>
</dbReference>
<organism evidence="3 4">
    <name type="scientific">Kitasatospora phosalacinea</name>
    <dbReference type="NCBI Taxonomy" id="2065"/>
    <lineage>
        <taxon>Bacteria</taxon>
        <taxon>Bacillati</taxon>
        <taxon>Actinomycetota</taxon>
        <taxon>Actinomycetes</taxon>
        <taxon>Kitasatosporales</taxon>
        <taxon>Streptomycetaceae</taxon>
        <taxon>Kitasatospora</taxon>
    </lineage>
</organism>
<dbReference type="InterPro" id="IPR002035">
    <property type="entry name" value="VWF_A"/>
</dbReference>
<evidence type="ECO:0000256" key="1">
    <source>
        <dbReference type="SAM" id="MobiDB-lite"/>
    </source>
</evidence>
<dbReference type="PANTHER" id="PTHR10579:SF43">
    <property type="entry name" value="ZINC FINGER (C3HC4-TYPE RING FINGER) FAMILY PROTEIN"/>
    <property type="match status" value="1"/>
</dbReference>
<dbReference type="EMBL" id="BSRX01000014">
    <property type="protein sequence ID" value="GLW54702.1"/>
    <property type="molecule type" value="Genomic_DNA"/>
</dbReference>
<feature type="region of interest" description="Disordered" evidence="1">
    <location>
        <begin position="1"/>
        <end position="20"/>
    </location>
</feature>
<reference evidence="3" key="1">
    <citation type="submission" date="2023-02" db="EMBL/GenBank/DDBJ databases">
        <title>Kitasatospora phosalacinea NBRC 14362.</title>
        <authorList>
            <person name="Ichikawa N."/>
            <person name="Sato H."/>
            <person name="Tonouchi N."/>
        </authorList>
    </citation>
    <scope>NUCLEOTIDE SEQUENCE</scope>
    <source>
        <strain evidence="3">NBRC 14362</strain>
    </source>
</reference>
<sequence length="522" mass="55758">MNPQGRRNVNLSLRTGNRHMREAPRVTLEANYDRYRSLDEREVHVYLSVAAGTAPGSPAGPAGDPPGPPGDVGFAEVVLLDQSGSMSVPRTKLQRAKEASCAAIDTLREGTRFAVVAGTHEASMVYPRESFLAPANAVTRAEAKQAVNRIAPGAQGTVIGAWLDKARELLEPHRDLICHVLLLTDGRNEHQGRSARSMEAVLADCRSVFTCDARGIGADWDPAELRRIAEELRGTADAVPDLADLAPDFRALVRTAMGRTLPDLALRVRCAPGVSVSVLEQAYPAVADLLGHRRPLAGAAVTDYPTGPWSSEARRFVATFTVSGERRAGADAETLASVEVVVGAIGTERATPVSPVEVVTARWLDQSAPETVIGADRHRHEQEKELYALRWRGGALLRQGDSRGACAAWGRAVALATELRNEDALRRLGKVVRIEDAARGLVSLLPDTDPDYVLQAMMGTVTSSSYGPSRSPAPRADPPPGRPSVPGPACPKCRRVSVAGARYCENLACDHEFIGGAPAVGE</sequence>
<evidence type="ECO:0000259" key="2">
    <source>
        <dbReference type="PROSITE" id="PS50234"/>
    </source>
</evidence>
<accession>A0A9W6UP12</accession>
<comment type="caution">
    <text evidence="3">The sequence shown here is derived from an EMBL/GenBank/DDBJ whole genome shotgun (WGS) entry which is preliminary data.</text>
</comment>
<dbReference type="Gene3D" id="2.60.40.3670">
    <property type="match status" value="1"/>
</dbReference>
<feature type="region of interest" description="Disordered" evidence="1">
    <location>
        <begin position="463"/>
        <end position="489"/>
    </location>
</feature>
<feature type="domain" description="VWFA" evidence="2">
    <location>
        <begin position="75"/>
        <end position="253"/>
    </location>
</feature>
<dbReference type="InterPro" id="IPR051266">
    <property type="entry name" value="CLCR"/>
</dbReference>
<evidence type="ECO:0000313" key="3">
    <source>
        <dbReference type="EMBL" id="GLW54702.1"/>
    </source>
</evidence>
<dbReference type="SUPFAM" id="SSF53300">
    <property type="entry name" value="vWA-like"/>
    <property type="match status" value="1"/>
</dbReference>
<dbReference type="Proteomes" id="UP001165143">
    <property type="component" value="Unassembled WGS sequence"/>
</dbReference>
<proteinExistence type="predicted"/>
<evidence type="ECO:0000313" key="4">
    <source>
        <dbReference type="Proteomes" id="UP001165143"/>
    </source>
</evidence>